<dbReference type="Pfam" id="PF00512">
    <property type="entry name" value="HisKA"/>
    <property type="match status" value="1"/>
</dbReference>
<evidence type="ECO:0000256" key="5">
    <source>
        <dbReference type="ARBA" id="ARBA00022777"/>
    </source>
</evidence>
<dbReference type="PRINTS" id="PR00344">
    <property type="entry name" value="BCTRLSENSOR"/>
</dbReference>
<dbReference type="RefSeq" id="WP_338398191.1">
    <property type="nucleotide sequence ID" value="NZ_AP025293.1"/>
</dbReference>
<feature type="transmembrane region" description="Helical" evidence="7">
    <location>
        <begin position="21"/>
        <end position="43"/>
    </location>
</feature>
<feature type="transmembrane region" description="Helical" evidence="7">
    <location>
        <begin position="131"/>
        <end position="154"/>
    </location>
</feature>
<comment type="catalytic activity">
    <reaction evidence="1">
        <text>ATP + protein L-histidine = ADP + protein N-phospho-L-histidine.</text>
        <dbReference type="EC" id="2.7.13.3"/>
    </reaction>
</comment>
<feature type="transmembrane region" description="Helical" evidence="7">
    <location>
        <begin position="83"/>
        <end position="100"/>
    </location>
</feature>
<dbReference type="InterPro" id="IPR036097">
    <property type="entry name" value="HisK_dim/P_sf"/>
</dbReference>
<organism evidence="10 11">
    <name type="scientific">Persicobacter psychrovividus</name>
    <dbReference type="NCBI Taxonomy" id="387638"/>
    <lineage>
        <taxon>Bacteria</taxon>
        <taxon>Pseudomonadati</taxon>
        <taxon>Bacteroidota</taxon>
        <taxon>Cytophagia</taxon>
        <taxon>Cytophagales</taxon>
        <taxon>Persicobacteraceae</taxon>
        <taxon>Persicobacter</taxon>
    </lineage>
</organism>
<feature type="transmembrane region" description="Helical" evidence="7">
    <location>
        <begin position="106"/>
        <end position="124"/>
    </location>
</feature>
<dbReference type="InterPro" id="IPR000014">
    <property type="entry name" value="PAS"/>
</dbReference>
<evidence type="ECO:0000256" key="4">
    <source>
        <dbReference type="ARBA" id="ARBA00022679"/>
    </source>
</evidence>
<reference evidence="10 11" key="1">
    <citation type="submission" date="2021-12" db="EMBL/GenBank/DDBJ databases">
        <title>Genome sequencing of bacteria with rrn-lacking chromosome and rrn-plasmid.</title>
        <authorList>
            <person name="Anda M."/>
            <person name="Iwasaki W."/>
        </authorList>
    </citation>
    <scope>NUCLEOTIDE SEQUENCE [LARGE SCALE GENOMIC DNA]</scope>
    <source>
        <strain evidence="10 11">NBRC 101262</strain>
        <plasmid evidence="10 11">pPP1</plasmid>
    </source>
</reference>
<dbReference type="PANTHER" id="PTHR43711">
    <property type="entry name" value="TWO-COMPONENT HISTIDINE KINASE"/>
    <property type="match status" value="1"/>
</dbReference>
<dbReference type="Gene3D" id="3.30.565.10">
    <property type="entry name" value="Histidine kinase-like ATPase, C-terminal domain"/>
    <property type="match status" value="1"/>
</dbReference>
<keyword evidence="7" id="KW-1133">Transmembrane helix</keyword>
<dbReference type="InterPro" id="IPR050736">
    <property type="entry name" value="Sensor_HK_Regulatory"/>
</dbReference>
<keyword evidence="7" id="KW-0472">Membrane</keyword>
<evidence type="ECO:0000313" key="11">
    <source>
        <dbReference type="Proteomes" id="UP001354989"/>
    </source>
</evidence>
<dbReference type="PROSITE" id="PS50113">
    <property type="entry name" value="PAC"/>
    <property type="match status" value="1"/>
</dbReference>
<geneLocation type="plasmid" evidence="10 11">
    <name>pPP1</name>
</geneLocation>
<dbReference type="Proteomes" id="UP001354989">
    <property type="component" value="Plasmid pPP1"/>
</dbReference>
<dbReference type="CDD" id="cd00082">
    <property type="entry name" value="HisKA"/>
    <property type="match status" value="1"/>
</dbReference>
<evidence type="ECO:0000256" key="3">
    <source>
        <dbReference type="ARBA" id="ARBA00022553"/>
    </source>
</evidence>
<dbReference type="InterPro" id="IPR003661">
    <property type="entry name" value="HisK_dim/P_dom"/>
</dbReference>
<name>A0ABM7VJ13_9BACT</name>
<dbReference type="EMBL" id="AP025293">
    <property type="protein sequence ID" value="BDD00977.1"/>
    <property type="molecule type" value="Genomic_DNA"/>
</dbReference>
<keyword evidence="5" id="KW-0418">Kinase</keyword>
<dbReference type="PANTHER" id="PTHR43711:SF26">
    <property type="entry name" value="SENSOR HISTIDINE KINASE RCSC"/>
    <property type="match status" value="1"/>
</dbReference>
<feature type="domain" description="PAC" evidence="9">
    <location>
        <begin position="280"/>
        <end position="332"/>
    </location>
</feature>
<keyword evidence="7" id="KW-0812">Transmembrane</keyword>
<evidence type="ECO:0000259" key="9">
    <source>
        <dbReference type="PROSITE" id="PS50113"/>
    </source>
</evidence>
<dbReference type="InterPro" id="IPR003594">
    <property type="entry name" value="HATPase_dom"/>
</dbReference>
<dbReference type="Pfam" id="PF13426">
    <property type="entry name" value="PAS_9"/>
    <property type="match status" value="1"/>
</dbReference>
<evidence type="ECO:0000313" key="10">
    <source>
        <dbReference type="EMBL" id="BDD00977.1"/>
    </source>
</evidence>
<dbReference type="SUPFAM" id="SSF55785">
    <property type="entry name" value="PYP-like sensor domain (PAS domain)"/>
    <property type="match status" value="1"/>
</dbReference>
<evidence type="ECO:0000256" key="1">
    <source>
        <dbReference type="ARBA" id="ARBA00000085"/>
    </source>
</evidence>
<dbReference type="InterPro" id="IPR004358">
    <property type="entry name" value="Sig_transdc_His_kin-like_C"/>
</dbReference>
<dbReference type="NCBIfam" id="TIGR00229">
    <property type="entry name" value="sensory_box"/>
    <property type="match status" value="1"/>
</dbReference>
<evidence type="ECO:0000256" key="6">
    <source>
        <dbReference type="ARBA" id="ARBA00023012"/>
    </source>
</evidence>
<dbReference type="InterPro" id="IPR005467">
    <property type="entry name" value="His_kinase_dom"/>
</dbReference>
<evidence type="ECO:0000256" key="7">
    <source>
        <dbReference type="SAM" id="Phobius"/>
    </source>
</evidence>
<evidence type="ECO:0000259" key="8">
    <source>
        <dbReference type="PROSITE" id="PS50109"/>
    </source>
</evidence>
<sequence length="572" mass="66190">MIKSYLDKLHRLLSGGPSFAFEHRVLNIGLFVGFIVYASYSVFVLTTPIFPPVLVYTMLMVTIFVAQIYVLSRISSDFYQEGVIFFSFWGVLSNVAMWVVSGGKTGPSSLNFIIIFVVVTYLMGRKYHFKWFATNIIVMWLLFFFDEQMSAIIIPYETDELRELDFFMTNMFAMILIFVVGFIFRKHYEEQREALASSNELRERESKKYKNLIDSIRDEYFLKSESIDGQVDYVSPSVVQLLGFNQADFKEKYEEIFWSSEENKKMFSHRQSQMKAGHPFNYELEVFCADGKTIRLHIKDTPTFSANGSVTHIDSIVQDISIRHRIMQTLKNTLDQEQQMRKVRENFILTISHQFRTPLTVIRSSVDLMHQLLISGEQLTNNQLQRMNGRINGSVDQLVNFVDQILAFKDLDLWNFPFNPKQYEVKSFMADLLEQLSVQGRHLEFENCLENSLLMTFDYKMIEQSITNMVTNAIKYSSKEAPIRLSLETDNDELLIVIRDKGIGISIEDQKNLFNPFFRGKNAENIKGSGLGLSVCKEFVEKHHGHISVFSEEGVGSVFTIHLPLSPVLIEE</sequence>
<feature type="transmembrane region" description="Helical" evidence="7">
    <location>
        <begin position="166"/>
        <end position="184"/>
    </location>
</feature>
<dbReference type="SMART" id="SM00388">
    <property type="entry name" value="HisKA"/>
    <property type="match status" value="1"/>
</dbReference>
<proteinExistence type="predicted"/>
<dbReference type="Gene3D" id="1.10.287.130">
    <property type="match status" value="1"/>
</dbReference>
<keyword evidence="6" id="KW-0902">Two-component regulatory system</keyword>
<gene>
    <name evidence="10" type="ORF">PEPS_32570</name>
</gene>
<accession>A0ABM7VJ13</accession>
<keyword evidence="3" id="KW-0597">Phosphoprotein</keyword>
<dbReference type="PROSITE" id="PS50109">
    <property type="entry name" value="HIS_KIN"/>
    <property type="match status" value="1"/>
</dbReference>
<feature type="transmembrane region" description="Helical" evidence="7">
    <location>
        <begin position="49"/>
        <end position="71"/>
    </location>
</feature>
<protein>
    <recommendedName>
        <fullName evidence="2">histidine kinase</fullName>
        <ecNumber evidence="2">2.7.13.3</ecNumber>
    </recommendedName>
</protein>
<dbReference type="InterPro" id="IPR000700">
    <property type="entry name" value="PAS-assoc_C"/>
</dbReference>
<keyword evidence="11" id="KW-1185">Reference proteome</keyword>
<keyword evidence="4" id="KW-0808">Transferase</keyword>
<dbReference type="InterPro" id="IPR035965">
    <property type="entry name" value="PAS-like_dom_sf"/>
</dbReference>
<feature type="domain" description="Histidine kinase" evidence="8">
    <location>
        <begin position="350"/>
        <end position="567"/>
    </location>
</feature>
<dbReference type="SUPFAM" id="SSF55874">
    <property type="entry name" value="ATPase domain of HSP90 chaperone/DNA topoisomerase II/histidine kinase"/>
    <property type="match status" value="1"/>
</dbReference>
<dbReference type="CDD" id="cd00130">
    <property type="entry name" value="PAS"/>
    <property type="match status" value="1"/>
</dbReference>
<evidence type="ECO:0000256" key="2">
    <source>
        <dbReference type="ARBA" id="ARBA00012438"/>
    </source>
</evidence>
<dbReference type="SUPFAM" id="SSF47384">
    <property type="entry name" value="Homodimeric domain of signal transducing histidine kinase"/>
    <property type="match status" value="1"/>
</dbReference>
<keyword evidence="10" id="KW-0614">Plasmid</keyword>
<dbReference type="EC" id="2.7.13.3" evidence="2"/>
<dbReference type="Gene3D" id="3.30.450.20">
    <property type="entry name" value="PAS domain"/>
    <property type="match status" value="1"/>
</dbReference>
<dbReference type="SMART" id="SM00387">
    <property type="entry name" value="HATPase_c"/>
    <property type="match status" value="1"/>
</dbReference>
<dbReference type="CDD" id="cd00075">
    <property type="entry name" value="HATPase"/>
    <property type="match status" value="1"/>
</dbReference>
<dbReference type="Pfam" id="PF02518">
    <property type="entry name" value="HATPase_c"/>
    <property type="match status" value="1"/>
</dbReference>
<dbReference type="InterPro" id="IPR036890">
    <property type="entry name" value="HATPase_C_sf"/>
</dbReference>